<dbReference type="PROSITE" id="PS00211">
    <property type="entry name" value="ABC_TRANSPORTER_1"/>
    <property type="match status" value="1"/>
</dbReference>
<dbReference type="Gene3D" id="3.40.50.300">
    <property type="entry name" value="P-loop containing nucleotide triphosphate hydrolases"/>
    <property type="match status" value="1"/>
</dbReference>
<evidence type="ECO:0000259" key="11">
    <source>
        <dbReference type="PROSITE" id="PS50929"/>
    </source>
</evidence>
<gene>
    <name evidence="12" type="ORF">A6A40_19185</name>
</gene>
<dbReference type="InterPro" id="IPR011527">
    <property type="entry name" value="ABC1_TM_dom"/>
</dbReference>
<keyword evidence="12" id="KW-0614">Plasmid</keyword>
<keyword evidence="5" id="KW-0547">Nucleotide-binding</keyword>
<keyword evidence="6 12" id="KW-0067">ATP-binding</keyword>
<dbReference type="InterPro" id="IPR017871">
    <property type="entry name" value="ABC_transporter-like_CS"/>
</dbReference>
<dbReference type="GO" id="GO:0016887">
    <property type="term" value="F:ATP hydrolysis activity"/>
    <property type="evidence" value="ECO:0007669"/>
    <property type="project" value="InterPro"/>
</dbReference>
<keyword evidence="8 9" id="KW-0472">Membrane</keyword>
<dbReference type="InterPro" id="IPR003439">
    <property type="entry name" value="ABC_transporter-like_ATP-bd"/>
</dbReference>
<dbReference type="PANTHER" id="PTHR24221:SF397">
    <property type="entry name" value="ABC TRANSPORTER, ATP-BINDING TRANSMEMBRANE PROTEIN"/>
    <property type="match status" value="1"/>
</dbReference>
<comment type="subcellular location">
    <subcellularLocation>
        <location evidence="1">Cell membrane</location>
        <topology evidence="1">Multi-pass membrane protein</topology>
    </subcellularLocation>
</comment>
<feature type="transmembrane region" description="Helical" evidence="9">
    <location>
        <begin position="135"/>
        <end position="160"/>
    </location>
</feature>
<evidence type="ECO:0000256" key="7">
    <source>
        <dbReference type="ARBA" id="ARBA00022989"/>
    </source>
</evidence>
<evidence type="ECO:0000256" key="6">
    <source>
        <dbReference type="ARBA" id="ARBA00022840"/>
    </source>
</evidence>
<organism evidence="12 13">
    <name type="scientific">Azospirillum humicireducens</name>
    <dbReference type="NCBI Taxonomy" id="1226968"/>
    <lineage>
        <taxon>Bacteria</taxon>
        <taxon>Pseudomonadati</taxon>
        <taxon>Pseudomonadota</taxon>
        <taxon>Alphaproteobacteria</taxon>
        <taxon>Rhodospirillales</taxon>
        <taxon>Azospirillaceae</taxon>
        <taxon>Azospirillum</taxon>
    </lineage>
</organism>
<dbReference type="SUPFAM" id="SSF52540">
    <property type="entry name" value="P-loop containing nucleoside triphosphate hydrolases"/>
    <property type="match status" value="1"/>
</dbReference>
<keyword evidence="4 9" id="KW-0812">Transmembrane</keyword>
<feature type="domain" description="ABC transmembrane type-1" evidence="11">
    <location>
        <begin position="21"/>
        <end position="307"/>
    </location>
</feature>
<feature type="transmembrane region" description="Helical" evidence="9">
    <location>
        <begin position="283"/>
        <end position="305"/>
    </location>
</feature>
<dbReference type="InterPro" id="IPR027417">
    <property type="entry name" value="P-loop_NTPase"/>
</dbReference>
<evidence type="ECO:0000259" key="10">
    <source>
        <dbReference type="PROSITE" id="PS50893"/>
    </source>
</evidence>
<evidence type="ECO:0000256" key="9">
    <source>
        <dbReference type="SAM" id="Phobius"/>
    </source>
</evidence>
<keyword evidence="7 9" id="KW-1133">Transmembrane helix</keyword>
<dbReference type="Pfam" id="PF00664">
    <property type="entry name" value="ABC_membrane"/>
    <property type="match status" value="1"/>
</dbReference>
<dbReference type="SUPFAM" id="SSF90123">
    <property type="entry name" value="ABC transporter transmembrane region"/>
    <property type="match status" value="1"/>
</dbReference>
<feature type="transmembrane region" description="Helical" evidence="9">
    <location>
        <begin position="166"/>
        <end position="186"/>
    </location>
</feature>
<dbReference type="KEGG" id="ahu:A6A40_19185"/>
<dbReference type="RefSeq" id="WP_108547487.1">
    <property type="nucleotide sequence ID" value="NZ_CP028903.1"/>
</dbReference>
<dbReference type="OrthoDB" id="5288404at2"/>
<keyword evidence="13" id="KW-1185">Reference proteome</keyword>
<dbReference type="PROSITE" id="PS50929">
    <property type="entry name" value="ABC_TM1F"/>
    <property type="match status" value="1"/>
</dbReference>
<feature type="transmembrane region" description="Helical" evidence="9">
    <location>
        <begin position="249"/>
        <end position="271"/>
    </location>
</feature>
<dbReference type="GO" id="GO:0034040">
    <property type="term" value="F:ATPase-coupled lipid transmembrane transporter activity"/>
    <property type="evidence" value="ECO:0007669"/>
    <property type="project" value="TreeGrafter"/>
</dbReference>
<feature type="domain" description="ABC transporter" evidence="10">
    <location>
        <begin position="338"/>
        <end position="575"/>
    </location>
</feature>
<dbReference type="Gene3D" id="1.20.1560.10">
    <property type="entry name" value="ABC transporter type 1, transmembrane domain"/>
    <property type="match status" value="1"/>
</dbReference>
<dbReference type="PANTHER" id="PTHR24221">
    <property type="entry name" value="ATP-BINDING CASSETTE SUB-FAMILY B"/>
    <property type="match status" value="1"/>
</dbReference>
<feature type="transmembrane region" description="Helical" evidence="9">
    <location>
        <begin position="60"/>
        <end position="78"/>
    </location>
</feature>
<dbReference type="SMART" id="SM00382">
    <property type="entry name" value="AAA"/>
    <property type="match status" value="1"/>
</dbReference>
<dbReference type="GO" id="GO:0140359">
    <property type="term" value="F:ABC-type transporter activity"/>
    <property type="evidence" value="ECO:0007669"/>
    <property type="project" value="InterPro"/>
</dbReference>
<keyword evidence="3" id="KW-1003">Cell membrane</keyword>
<accession>A0A2R4VS15</accession>
<feature type="transmembrane region" description="Helical" evidence="9">
    <location>
        <begin position="21"/>
        <end position="48"/>
    </location>
</feature>
<name>A0A2R4VS15_9PROT</name>
<dbReference type="Proteomes" id="UP000077405">
    <property type="component" value="Plasmid pYZ2"/>
</dbReference>
<protein>
    <submittedName>
        <fullName evidence="12">ABC transporter ATP-binding protein</fullName>
    </submittedName>
</protein>
<dbReference type="PROSITE" id="PS50893">
    <property type="entry name" value="ABC_TRANSPORTER_2"/>
    <property type="match status" value="1"/>
</dbReference>
<dbReference type="InterPro" id="IPR003593">
    <property type="entry name" value="AAA+_ATPase"/>
</dbReference>
<reference evidence="12 13" key="1">
    <citation type="submission" date="2018-04" db="EMBL/GenBank/DDBJ databases">
        <title>Complete genome sequence of the nitrogen-fixing bacterium Azospirillum humicireducens type strain SgZ-5.</title>
        <authorList>
            <person name="Yu Z."/>
        </authorList>
    </citation>
    <scope>NUCLEOTIDE SEQUENCE [LARGE SCALE GENOMIC DNA]</scope>
    <source>
        <strain evidence="12 13">SgZ-5</strain>
        <plasmid evidence="12 13">pYZ2</plasmid>
    </source>
</reference>
<dbReference type="GO" id="GO:0005886">
    <property type="term" value="C:plasma membrane"/>
    <property type="evidence" value="ECO:0007669"/>
    <property type="project" value="UniProtKB-SubCell"/>
</dbReference>
<evidence type="ECO:0000256" key="2">
    <source>
        <dbReference type="ARBA" id="ARBA00022448"/>
    </source>
</evidence>
<proteinExistence type="predicted"/>
<evidence type="ECO:0000256" key="8">
    <source>
        <dbReference type="ARBA" id="ARBA00023136"/>
    </source>
</evidence>
<evidence type="ECO:0000256" key="4">
    <source>
        <dbReference type="ARBA" id="ARBA00022692"/>
    </source>
</evidence>
<sequence length="596" mass="63371">MILSRLGFDLAGRSDPRLRRGFLTGVLAAAVDALPYAVLAVILPALAAGGGGGETAPWRSPWLGALLLAAALPLGVWLRAHALLDNFAGSYGLVADARLNVADHLARLPVGRVLRHRDAALAELLTSRFSQYQDIITHVWGLVVTNSALPALLWLLLAWIDGRLALLLLAVLPLAALTIPWSHAILDRAAARVMASRERAVTGVVEMAQGARDLRGFDSAGRRRAAVDRDLIALERDSRDAEATAAPALSLYGLMVGLGLASVTLAGGLLWDAGRLEAMPFLLALLVTARLCAALTDLGVFLAGLRLSRAVLAEIRALAREPAMPEPAAGRHPVDASVTLEDVVFRYDDIPDGTPALNGIGVHLPAGSVTALVGPSGSGKSTLARLVARLWDVERGSVRIGGVDVRDMDGDTLNRTVSMVLQEVVLFDMTVADNIRLGRPDAGDAEVEAAARAACIHDRIRALPGGYATRLSDGGATLSGGERQRIAIARALLKDAPVLILDEATSSLDLDNEAQIQQAINALCRGRTVIVIAHRLWTVREVDHILVLDGGRIAQQGRHEALLAADGLYRRLWTVQRAAHDWRLTGPESAVPEICE</sequence>
<evidence type="ECO:0000256" key="3">
    <source>
        <dbReference type="ARBA" id="ARBA00022475"/>
    </source>
</evidence>
<dbReference type="Pfam" id="PF00005">
    <property type="entry name" value="ABC_tran"/>
    <property type="match status" value="1"/>
</dbReference>
<dbReference type="EMBL" id="CP028903">
    <property type="protein sequence ID" value="AWB07191.1"/>
    <property type="molecule type" value="Genomic_DNA"/>
</dbReference>
<evidence type="ECO:0000256" key="1">
    <source>
        <dbReference type="ARBA" id="ARBA00004651"/>
    </source>
</evidence>
<dbReference type="InterPro" id="IPR039421">
    <property type="entry name" value="Type_1_exporter"/>
</dbReference>
<dbReference type="GO" id="GO:0005524">
    <property type="term" value="F:ATP binding"/>
    <property type="evidence" value="ECO:0007669"/>
    <property type="project" value="UniProtKB-KW"/>
</dbReference>
<keyword evidence="2" id="KW-0813">Transport</keyword>
<dbReference type="FunFam" id="3.40.50.300:FF:000221">
    <property type="entry name" value="Multidrug ABC transporter ATP-binding protein"/>
    <property type="match status" value="1"/>
</dbReference>
<dbReference type="InterPro" id="IPR036640">
    <property type="entry name" value="ABC1_TM_sf"/>
</dbReference>
<evidence type="ECO:0000256" key="5">
    <source>
        <dbReference type="ARBA" id="ARBA00022741"/>
    </source>
</evidence>
<evidence type="ECO:0000313" key="13">
    <source>
        <dbReference type="Proteomes" id="UP000077405"/>
    </source>
</evidence>
<evidence type="ECO:0000313" key="12">
    <source>
        <dbReference type="EMBL" id="AWB07191.1"/>
    </source>
</evidence>
<geneLocation type="plasmid" evidence="12 13">
    <name>pYZ2</name>
</geneLocation>
<dbReference type="AlphaFoldDB" id="A0A2R4VS15"/>